<accession>A0A1E1EVE8</accession>
<keyword evidence="1" id="KW-0812">Transmembrane</keyword>
<dbReference type="EMBL" id="AP017644">
    <property type="protein sequence ID" value="BAV61246.1"/>
    <property type="molecule type" value="Genomic_DNA"/>
</dbReference>
<name>A0A1E1EVE8_9VIRU</name>
<dbReference type="Proteomes" id="UP000241484">
    <property type="component" value="Segment"/>
</dbReference>
<sequence length="98" mass="10962">MIPITLICMIIGLITGYILAGCYLFVFKFHNEELFGLFVNDITEVNTTIDFSMIGLLVGMFAGIFIGIVTLLMIFILLLRTITIRTINCTCNLCNLCD</sequence>
<keyword evidence="1" id="KW-0472">Membrane</keyword>
<dbReference type="EMBL" id="AP017645">
    <property type="protein sequence ID" value="BAV62234.1"/>
    <property type="molecule type" value="Genomic_DNA"/>
</dbReference>
<protein>
    <submittedName>
        <fullName evidence="3">Putative membrane protein</fullName>
    </submittedName>
</protein>
<evidence type="ECO:0000313" key="4">
    <source>
        <dbReference type="Proteomes" id="UP000240366"/>
    </source>
</evidence>
<organism evidence="3 4">
    <name type="scientific">Acanthamoeba castellanii mimivirus</name>
    <dbReference type="NCBI Taxonomy" id="1899318"/>
    <lineage>
        <taxon>Viruses</taxon>
        <taxon>Varidnaviria</taxon>
        <taxon>Bamfordvirae</taxon>
        <taxon>Nucleocytoviricota</taxon>
        <taxon>Megaviricetes</taxon>
        <taxon>Imitervirales</taxon>
        <taxon>Mimiviridae</taxon>
        <taxon>Megamimivirinae</taxon>
        <taxon>Mimivirus</taxon>
    </lineage>
</organism>
<reference evidence="4 5" key="1">
    <citation type="submission" date="2016-09" db="EMBL/GenBank/DDBJ databases">
        <title>Nearly complete genome sequences of 2 Mimiviridae isolates, Mimivirus shirakomae and Mimivirus kasaii from Japanese pond and river mouth.</title>
        <authorList>
            <person name="Takemura M."/>
            <person name="Mikami T."/>
            <person name="Murono S."/>
        </authorList>
    </citation>
    <scope>NUCLEOTIDE SEQUENCE [LARGE SCALE GENOMIC DNA]</scope>
    <source>
        <strain evidence="2 5">Mimivirus kasaii</strain>
        <strain evidence="3 4">Mimivirus shirakomae</strain>
    </source>
</reference>
<evidence type="ECO:0000313" key="3">
    <source>
        <dbReference type="EMBL" id="BAV62234.1"/>
    </source>
</evidence>
<keyword evidence="1" id="KW-1133">Transmembrane helix</keyword>
<evidence type="ECO:0000313" key="5">
    <source>
        <dbReference type="Proteomes" id="UP000241484"/>
    </source>
</evidence>
<evidence type="ECO:0000256" key="1">
    <source>
        <dbReference type="SAM" id="Phobius"/>
    </source>
</evidence>
<proteinExistence type="predicted"/>
<feature type="transmembrane region" description="Helical" evidence="1">
    <location>
        <begin position="7"/>
        <end position="27"/>
    </location>
</feature>
<evidence type="ECO:0000313" key="2">
    <source>
        <dbReference type="EMBL" id="BAV61246.1"/>
    </source>
</evidence>
<feature type="transmembrane region" description="Helical" evidence="1">
    <location>
        <begin position="53"/>
        <end position="79"/>
    </location>
</feature>
<dbReference type="Proteomes" id="UP000240366">
    <property type="component" value="Segment"/>
</dbReference>